<feature type="transmembrane region" description="Helical" evidence="1">
    <location>
        <begin position="210"/>
        <end position="226"/>
    </location>
</feature>
<comment type="caution">
    <text evidence="3">The sequence shown here is derived from an EMBL/GenBank/DDBJ whole genome shotgun (WGS) entry which is preliminary data.</text>
</comment>
<dbReference type="InterPro" id="IPR010627">
    <property type="entry name" value="Prepilin_pept_A24_N"/>
</dbReference>
<feature type="transmembrane region" description="Helical" evidence="1">
    <location>
        <begin position="174"/>
        <end position="198"/>
    </location>
</feature>
<feature type="transmembrane region" description="Helical" evidence="1">
    <location>
        <begin position="6"/>
        <end position="24"/>
    </location>
</feature>
<evidence type="ECO:0000313" key="3">
    <source>
        <dbReference type="EMBL" id="MDT2758920.1"/>
    </source>
</evidence>
<dbReference type="PANTHER" id="PTHR30487">
    <property type="entry name" value="TYPE 4 PREPILIN-LIKE PROTEINS LEADER PEPTIDE-PROCESSING ENZYME"/>
    <property type="match status" value="1"/>
</dbReference>
<dbReference type="RefSeq" id="WP_311829536.1">
    <property type="nucleotide sequence ID" value="NZ_JARQAJ010000001.1"/>
</dbReference>
<evidence type="ECO:0000313" key="4">
    <source>
        <dbReference type="Proteomes" id="UP001181046"/>
    </source>
</evidence>
<dbReference type="PANTHER" id="PTHR30487:SF0">
    <property type="entry name" value="PREPILIN LEADER PEPTIDASE_N-METHYLTRANSFERASE-RELATED"/>
    <property type="match status" value="1"/>
</dbReference>
<proteinExistence type="predicted"/>
<keyword evidence="4" id="KW-1185">Reference proteome</keyword>
<evidence type="ECO:0000256" key="1">
    <source>
        <dbReference type="SAM" id="Phobius"/>
    </source>
</evidence>
<feature type="transmembrane region" description="Helical" evidence="1">
    <location>
        <begin position="129"/>
        <end position="154"/>
    </location>
</feature>
<dbReference type="InterPro" id="IPR050882">
    <property type="entry name" value="Prepilin_peptidase/N-MTase"/>
</dbReference>
<protein>
    <submittedName>
        <fullName evidence="3">Prepilin peptidase</fullName>
    </submittedName>
</protein>
<accession>A0ABU3F8W2</accession>
<dbReference type="Pfam" id="PF06750">
    <property type="entry name" value="A24_N_bact"/>
    <property type="match status" value="1"/>
</dbReference>
<keyword evidence="1" id="KW-1133">Transmembrane helix</keyword>
<keyword evidence="1" id="KW-0812">Transmembrane</keyword>
<dbReference type="Proteomes" id="UP001181046">
    <property type="component" value="Unassembled WGS sequence"/>
</dbReference>
<sequence>MRTIRQFIFGTVIGSFLAVVCVRLPRNESLLYPPSHCDFCGHQLRPIEMIPLISALRQKFHCSYCQQKFSPRSFGLEFFCGILCLIFLQDFQWLKLWQLFWLLSSLILAVIDWDHLIVEQTIFWSTGSLLLLSGCWLVPIHWQHPLIIFSLFYLSQKILPNSLGLGDLWMIGLWSLFLTGYELLQLLFLASVNGLLFFSYQKFRKKNLERLPFLPFLFIGLLIVLLKNF</sequence>
<feature type="domain" description="Prepilin peptidase A24 N-terminal" evidence="2">
    <location>
        <begin position="8"/>
        <end position="88"/>
    </location>
</feature>
<gene>
    <name evidence="3" type="ORF">P7H27_04000</name>
</gene>
<name>A0ABU3F8W2_9ENTE</name>
<dbReference type="EMBL" id="JARQAJ010000001">
    <property type="protein sequence ID" value="MDT2758920.1"/>
    <property type="molecule type" value="Genomic_DNA"/>
</dbReference>
<feature type="transmembrane region" description="Helical" evidence="1">
    <location>
        <begin position="99"/>
        <end position="117"/>
    </location>
</feature>
<organism evidence="3 4">
    <name type="scientific">Enterococcus xiangfangensis</name>
    <dbReference type="NCBI Taxonomy" id="1296537"/>
    <lineage>
        <taxon>Bacteria</taxon>
        <taxon>Bacillati</taxon>
        <taxon>Bacillota</taxon>
        <taxon>Bacilli</taxon>
        <taxon>Lactobacillales</taxon>
        <taxon>Enterococcaceae</taxon>
        <taxon>Enterococcus</taxon>
    </lineage>
</organism>
<evidence type="ECO:0000259" key="2">
    <source>
        <dbReference type="Pfam" id="PF06750"/>
    </source>
</evidence>
<keyword evidence="1" id="KW-0472">Membrane</keyword>
<reference evidence="3" key="1">
    <citation type="submission" date="2023-03" db="EMBL/GenBank/DDBJ databases">
        <authorList>
            <person name="Shen W."/>
            <person name="Cai J."/>
        </authorList>
    </citation>
    <scope>NUCLEOTIDE SEQUENCE</scope>
    <source>
        <strain evidence="3">P66-3</strain>
    </source>
</reference>